<accession>A0A5B7E9I6</accession>
<reference evidence="3 4" key="1">
    <citation type="submission" date="2019-05" db="EMBL/GenBank/DDBJ databases">
        <title>Another draft genome of Portunus trituberculatus and its Hox gene families provides insights of decapod evolution.</title>
        <authorList>
            <person name="Jeong J.-H."/>
            <person name="Song I."/>
            <person name="Kim S."/>
            <person name="Choi T."/>
            <person name="Kim D."/>
            <person name="Ryu S."/>
            <person name="Kim W."/>
        </authorList>
    </citation>
    <scope>NUCLEOTIDE SEQUENCE [LARGE SCALE GENOMIC DNA]</scope>
    <source>
        <tissue evidence="3">Muscle</tissue>
    </source>
</reference>
<evidence type="ECO:0000256" key="1">
    <source>
        <dbReference type="SAM" id="MobiDB-lite"/>
    </source>
</evidence>
<dbReference type="Proteomes" id="UP000324222">
    <property type="component" value="Unassembled WGS sequence"/>
</dbReference>
<gene>
    <name evidence="3" type="primary">Clasp2_2</name>
    <name evidence="3" type="ORF">E2C01_023613</name>
</gene>
<dbReference type="InterPro" id="IPR034085">
    <property type="entry name" value="TOG"/>
</dbReference>
<evidence type="ECO:0000313" key="3">
    <source>
        <dbReference type="EMBL" id="MPC30348.1"/>
    </source>
</evidence>
<dbReference type="GO" id="GO:0045180">
    <property type="term" value="C:basal cortex"/>
    <property type="evidence" value="ECO:0007669"/>
    <property type="project" value="TreeGrafter"/>
</dbReference>
<name>A0A5B7E9I6_PORTR</name>
<sequence length="459" mass="51740">MDHSNVFSRKSGNHQPSFLKNTHYLVCGAECTVFMGEMYQVVPFSQANSFNLVFGGDPPWLAKGPTMSGPQFTKSVTMSDPHWQAVAPLHLMTGFMQDVNDIISNCASPHWGDRKEGLVALRIFLQGSHMLTGSELRRVTEIFTKMFMDAQTKVFTMFLDTLMDLIMVHKADLGDWLYVLLTRLLNKLGSDLLGSVQTKIHKTLDLVRDSFPCDQQFIVIMRFLVDQTQTPNCKVKVATLTYLKCLVDVMELGDLTASPDTPVALAKILTWTADQKFLEIRRAASAAFIAMFNCNMTEFTALLQQLPPACQSTASQIIQTHLKRVSSLDASPSSLPPRTPPSSGGTPVLQSPNTSLPRSHRPARYNTIDFDDTENLNPEEVYRQVEKFISLKRTTAEIQNYSFDLESLEKHRDSTSQVPPTGRDKMPEAPPLSGILRRYRRYRTRYRNEIVVGGPQQRR</sequence>
<dbReference type="InterPro" id="IPR016024">
    <property type="entry name" value="ARM-type_fold"/>
</dbReference>
<feature type="domain" description="TOG" evidence="2">
    <location>
        <begin position="84"/>
        <end position="327"/>
    </location>
</feature>
<dbReference type="PANTHER" id="PTHR21567">
    <property type="entry name" value="CLASP"/>
    <property type="match status" value="1"/>
</dbReference>
<dbReference type="GO" id="GO:0090307">
    <property type="term" value="P:mitotic spindle assembly"/>
    <property type="evidence" value="ECO:0007669"/>
    <property type="project" value="TreeGrafter"/>
</dbReference>
<protein>
    <submittedName>
        <fullName evidence="3">CLIP-associating protein 2</fullName>
    </submittedName>
</protein>
<feature type="region of interest" description="Disordered" evidence="1">
    <location>
        <begin position="328"/>
        <end position="371"/>
    </location>
</feature>
<dbReference type="GO" id="GO:0040001">
    <property type="term" value="P:establishment of mitotic spindle localization"/>
    <property type="evidence" value="ECO:0007669"/>
    <property type="project" value="TreeGrafter"/>
</dbReference>
<proteinExistence type="predicted"/>
<dbReference type="EMBL" id="VSRR010002237">
    <property type="protein sequence ID" value="MPC30348.1"/>
    <property type="molecule type" value="Genomic_DNA"/>
</dbReference>
<dbReference type="Gene3D" id="1.25.10.10">
    <property type="entry name" value="Leucine-rich Repeat Variant"/>
    <property type="match status" value="1"/>
</dbReference>
<dbReference type="GO" id="GO:0005815">
    <property type="term" value="C:microtubule organizing center"/>
    <property type="evidence" value="ECO:0007669"/>
    <property type="project" value="TreeGrafter"/>
</dbReference>
<comment type="caution">
    <text evidence="3">The sequence shown here is derived from an EMBL/GenBank/DDBJ whole genome shotgun (WGS) entry which is preliminary data.</text>
</comment>
<evidence type="ECO:0000313" key="4">
    <source>
        <dbReference type="Proteomes" id="UP000324222"/>
    </source>
</evidence>
<organism evidence="3 4">
    <name type="scientific">Portunus trituberculatus</name>
    <name type="common">Swimming crab</name>
    <name type="synonym">Neptunus trituberculatus</name>
    <dbReference type="NCBI Taxonomy" id="210409"/>
    <lineage>
        <taxon>Eukaryota</taxon>
        <taxon>Metazoa</taxon>
        <taxon>Ecdysozoa</taxon>
        <taxon>Arthropoda</taxon>
        <taxon>Crustacea</taxon>
        <taxon>Multicrustacea</taxon>
        <taxon>Malacostraca</taxon>
        <taxon>Eumalacostraca</taxon>
        <taxon>Eucarida</taxon>
        <taxon>Decapoda</taxon>
        <taxon>Pleocyemata</taxon>
        <taxon>Brachyura</taxon>
        <taxon>Eubrachyura</taxon>
        <taxon>Portunoidea</taxon>
        <taxon>Portunidae</taxon>
        <taxon>Portuninae</taxon>
        <taxon>Portunus</taxon>
    </lineage>
</organism>
<dbReference type="PANTHER" id="PTHR21567:SF9">
    <property type="entry name" value="CLIP-ASSOCIATING PROTEIN"/>
    <property type="match status" value="1"/>
</dbReference>
<dbReference type="SUPFAM" id="SSF48371">
    <property type="entry name" value="ARM repeat"/>
    <property type="match status" value="1"/>
</dbReference>
<dbReference type="GO" id="GO:0000776">
    <property type="term" value="C:kinetochore"/>
    <property type="evidence" value="ECO:0007669"/>
    <property type="project" value="TreeGrafter"/>
</dbReference>
<keyword evidence="4" id="KW-1185">Reference proteome</keyword>
<evidence type="ECO:0000259" key="2">
    <source>
        <dbReference type="SMART" id="SM01349"/>
    </source>
</evidence>
<dbReference type="InterPro" id="IPR011989">
    <property type="entry name" value="ARM-like"/>
</dbReference>
<dbReference type="GO" id="GO:0005881">
    <property type="term" value="C:cytoplasmic microtubule"/>
    <property type="evidence" value="ECO:0007669"/>
    <property type="project" value="TreeGrafter"/>
</dbReference>
<dbReference type="SMART" id="SM01349">
    <property type="entry name" value="TOG"/>
    <property type="match status" value="1"/>
</dbReference>
<dbReference type="AlphaFoldDB" id="A0A5B7E9I6"/>
<dbReference type="OrthoDB" id="46159at2759"/>
<dbReference type="GO" id="GO:0008017">
    <property type="term" value="F:microtubule binding"/>
    <property type="evidence" value="ECO:0007669"/>
    <property type="project" value="TreeGrafter"/>
</dbReference>
<feature type="region of interest" description="Disordered" evidence="1">
    <location>
        <begin position="409"/>
        <end position="431"/>
    </location>
</feature>
<feature type="compositionally biased region" description="Polar residues" evidence="1">
    <location>
        <begin position="348"/>
        <end position="357"/>
    </location>
</feature>
<dbReference type="GO" id="GO:0072686">
    <property type="term" value="C:mitotic spindle"/>
    <property type="evidence" value="ECO:0007669"/>
    <property type="project" value="TreeGrafter"/>
</dbReference>
<dbReference type="GO" id="GO:0005876">
    <property type="term" value="C:spindle microtubule"/>
    <property type="evidence" value="ECO:0007669"/>
    <property type="project" value="TreeGrafter"/>
</dbReference>